<comment type="caution">
    <text evidence="1">The sequence shown here is derived from an EMBL/GenBank/DDBJ whole genome shotgun (WGS) entry which is preliminary data.</text>
</comment>
<organism evidence="1 2">
    <name type="scientific">Streptomyces albiaxialis</name>
    <dbReference type="NCBI Taxonomy" id="329523"/>
    <lineage>
        <taxon>Bacteria</taxon>
        <taxon>Bacillati</taxon>
        <taxon>Actinomycetota</taxon>
        <taxon>Actinomycetes</taxon>
        <taxon>Kitasatosporales</taxon>
        <taxon>Streptomycetaceae</taxon>
        <taxon>Streptomyces</taxon>
    </lineage>
</organism>
<sequence length="270" mass="29718">MRESGYSPEEINTGEAHSARVYDYILRGKSHYEVDRAAGDAMVEVWPALPVHMRANRAFMHRAGRFLAREKGIRQFLDIGTGLPTSPNLHQVVQEAEPSSRVVYVDNDPIVLTYAEALLGSTPEGRTTYVDADMRDPDAILGSPAFRETLSLDEPVALLVIGMLHFIHPSDDDHGLIHRLLDPLPAGSYLAATVATADFDPEGVGRVAEQYAQAGMPMTLRTRPEAAAFFDGLDLVEPGVVQVHRWRPSPDDETVDDRDIAMYGAVARKS</sequence>
<evidence type="ECO:0000313" key="2">
    <source>
        <dbReference type="Proteomes" id="UP001500016"/>
    </source>
</evidence>
<dbReference type="PIRSF" id="PIRSF017393">
    <property type="entry name" value="MTase_SAV2177"/>
    <property type="match status" value="1"/>
</dbReference>
<dbReference type="Pfam" id="PF04672">
    <property type="entry name" value="Methyltransf_19"/>
    <property type="match status" value="1"/>
</dbReference>
<dbReference type="RefSeq" id="WP_344529586.1">
    <property type="nucleotide sequence ID" value="NZ_BAAAPE010000009.1"/>
</dbReference>
<dbReference type="GO" id="GO:0008168">
    <property type="term" value="F:methyltransferase activity"/>
    <property type="evidence" value="ECO:0007669"/>
    <property type="project" value="UniProtKB-KW"/>
</dbReference>
<dbReference type="GO" id="GO:0032259">
    <property type="term" value="P:methylation"/>
    <property type="evidence" value="ECO:0007669"/>
    <property type="project" value="UniProtKB-KW"/>
</dbReference>
<dbReference type="InterPro" id="IPR029063">
    <property type="entry name" value="SAM-dependent_MTases_sf"/>
</dbReference>
<name>A0ABN2W0I4_9ACTN</name>
<protein>
    <submittedName>
        <fullName evidence="1">SAM-dependent methyltransferase</fullName>
    </submittedName>
</protein>
<proteinExistence type="predicted"/>
<keyword evidence="1" id="KW-0808">Transferase</keyword>
<dbReference type="InterPro" id="IPR006764">
    <property type="entry name" value="SAM_dep_MeTrfase_SAV2177_type"/>
</dbReference>
<keyword evidence="2" id="KW-1185">Reference proteome</keyword>
<dbReference type="Gene3D" id="3.40.50.150">
    <property type="entry name" value="Vaccinia Virus protein VP39"/>
    <property type="match status" value="1"/>
</dbReference>
<dbReference type="EMBL" id="BAAAPE010000009">
    <property type="protein sequence ID" value="GAA2079830.1"/>
    <property type="molecule type" value="Genomic_DNA"/>
</dbReference>
<reference evidence="1 2" key="1">
    <citation type="journal article" date="2019" name="Int. J. Syst. Evol. Microbiol.">
        <title>The Global Catalogue of Microorganisms (GCM) 10K type strain sequencing project: providing services to taxonomists for standard genome sequencing and annotation.</title>
        <authorList>
            <consortium name="The Broad Institute Genomics Platform"/>
            <consortium name="The Broad Institute Genome Sequencing Center for Infectious Disease"/>
            <person name="Wu L."/>
            <person name="Ma J."/>
        </authorList>
    </citation>
    <scope>NUCLEOTIDE SEQUENCE [LARGE SCALE GENOMIC DNA]</scope>
    <source>
        <strain evidence="1 2">JCM 15478</strain>
    </source>
</reference>
<keyword evidence="1" id="KW-0489">Methyltransferase</keyword>
<dbReference type="SUPFAM" id="SSF53335">
    <property type="entry name" value="S-adenosyl-L-methionine-dependent methyltransferases"/>
    <property type="match status" value="1"/>
</dbReference>
<evidence type="ECO:0000313" key="1">
    <source>
        <dbReference type="EMBL" id="GAA2079830.1"/>
    </source>
</evidence>
<gene>
    <name evidence="1" type="ORF">GCM10009801_37720</name>
</gene>
<dbReference type="Proteomes" id="UP001500016">
    <property type="component" value="Unassembled WGS sequence"/>
</dbReference>
<accession>A0ABN2W0I4</accession>